<dbReference type="CDD" id="cd01335">
    <property type="entry name" value="Radical_SAM"/>
    <property type="match status" value="1"/>
</dbReference>
<evidence type="ECO:0000256" key="2">
    <source>
        <dbReference type="ARBA" id="ARBA00022485"/>
    </source>
</evidence>
<reference evidence="9" key="1">
    <citation type="submission" date="2015-06" db="EMBL/GenBank/DDBJ databases">
        <authorList>
            <person name="Joergensen T."/>
        </authorList>
    </citation>
    <scope>NUCLEOTIDE SEQUENCE</scope>
    <source>
        <strain evidence="9">RGRH0051</strain>
    </source>
</reference>
<proteinExistence type="inferred from homology"/>
<evidence type="ECO:0000256" key="4">
    <source>
        <dbReference type="ARBA" id="ARBA00022723"/>
    </source>
</evidence>
<keyword evidence="6" id="KW-0411">Iron-sulfur</keyword>
<dbReference type="InterPro" id="IPR023867">
    <property type="entry name" value="Sulphatase_maturase_rSAM"/>
</dbReference>
<dbReference type="SFLD" id="SFLDG01386">
    <property type="entry name" value="main_SPASM_domain-containing"/>
    <property type="match status" value="1"/>
</dbReference>
<dbReference type="Pfam" id="PF13302">
    <property type="entry name" value="Acetyltransf_3"/>
    <property type="match status" value="1"/>
</dbReference>
<dbReference type="GO" id="GO:0016491">
    <property type="term" value="F:oxidoreductase activity"/>
    <property type="evidence" value="ECO:0007669"/>
    <property type="project" value="InterPro"/>
</dbReference>
<keyword evidence="4" id="KW-0479">Metal-binding</keyword>
<keyword evidence="5" id="KW-0408">Iron</keyword>
<dbReference type="InterPro" id="IPR016181">
    <property type="entry name" value="Acyl_CoA_acyltransferase"/>
</dbReference>
<dbReference type="PANTHER" id="PTHR43273:SF3">
    <property type="entry name" value="ANAEROBIC SULFATASE-MATURATING ENZYME HOMOLOG ASLB-RELATED"/>
    <property type="match status" value="1"/>
</dbReference>
<dbReference type="InterPro" id="IPR000182">
    <property type="entry name" value="GNAT_dom"/>
</dbReference>
<dbReference type="GO" id="GO:0016747">
    <property type="term" value="F:acyltransferase activity, transferring groups other than amino-acyl groups"/>
    <property type="evidence" value="ECO:0007669"/>
    <property type="project" value="InterPro"/>
</dbReference>
<dbReference type="Gene3D" id="3.20.20.70">
    <property type="entry name" value="Aldolase class I"/>
    <property type="match status" value="1"/>
</dbReference>
<accession>A0A0H5PVT6</accession>
<dbReference type="PROSITE" id="PS51186">
    <property type="entry name" value="GNAT"/>
    <property type="match status" value="1"/>
</dbReference>
<name>A0A0H5PVT6_9ZZZZ</name>
<dbReference type="SFLD" id="SFLDG01384">
    <property type="entry name" value="thioether_bond_formation_requi"/>
    <property type="match status" value="1"/>
</dbReference>
<evidence type="ECO:0000256" key="3">
    <source>
        <dbReference type="ARBA" id="ARBA00022691"/>
    </source>
</evidence>
<keyword evidence="3" id="KW-0949">S-adenosyl-L-methionine</keyword>
<dbReference type="SFLD" id="SFLDS00029">
    <property type="entry name" value="Radical_SAM"/>
    <property type="match status" value="1"/>
</dbReference>
<dbReference type="InterPro" id="IPR007197">
    <property type="entry name" value="rSAM"/>
</dbReference>
<comment type="similarity">
    <text evidence="7">Belongs to the radical SAM superfamily. Anaerobic sulfatase-maturating enzyme family.</text>
</comment>
<reference evidence="9" key="2">
    <citation type="submission" date="2015-07" db="EMBL/GenBank/DDBJ databases">
        <title>Plasmids, circular viruses and viroids from rat gut.</title>
        <authorList>
            <person name="Jorgensen T.J."/>
            <person name="Hansen M.A."/>
            <person name="Xu Z."/>
            <person name="Tabak M.A."/>
            <person name="Sorensen S.J."/>
            <person name="Hansen L.H."/>
        </authorList>
    </citation>
    <scope>NUCLEOTIDE SEQUENCE</scope>
    <source>
        <strain evidence="9">RGRH0051</strain>
    </source>
</reference>
<dbReference type="SUPFAM" id="SSF55729">
    <property type="entry name" value="Acyl-CoA N-acyltransferases (Nat)"/>
    <property type="match status" value="1"/>
</dbReference>
<protein>
    <recommendedName>
        <fullName evidence="8">N-acetyltransferase domain-containing protein</fullName>
    </recommendedName>
</protein>
<dbReference type="EMBL" id="LN852742">
    <property type="protein sequence ID" value="CRY93708.1"/>
    <property type="molecule type" value="Genomic_DNA"/>
</dbReference>
<evidence type="ECO:0000259" key="8">
    <source>
        <dbReference type="PROSITE" id="PS51186"/>
    </source>
</evidence>
<dbReference type="SUPFAM" id="SSF102114">
    <property type="entry name" value="Radical SAM enzymes"/>
    <property type="match status" value="1"/>
</dbReference>
<dbReference type="Pfam" id="PF04055">
    <property type="entry name" value="Radical_SAM"/>
    <property type="match status" value="1"/>
</dbReference>
<comment type="cofactor">
    <cofactor evidence="1">
        <name>[4Fe-4S] cluster</name>
        <dbReference type="ChEBI" id="CHEBI:49883"/>
    </cofactor>
</comment>
<dbReference type="InterPro" id="IPR058240">
    <property type="entry name" value="rSAM_sf"/>
</dbReference>
<evidence type="ECO:0000313" key="9">
    <source>
        <dbReference type="EMBL" id="CRY93708.1"/>
    </source>
</evidence>
<organism evidence="9">
    <name type="scientific">uncultured prokaryote</name>
    <dbReference type="NCBI Taxonomy" id="198431"/>
    <lineage>
        <taxon>unclassified sequences</taxon>
        <taxon>environmental samples</taxon>
    </lineage>
</organism>
<evidence type="ECO:0000256" key="5">
    <source>
        <dbReference type="ARBA" id="ARBA00023004"/>
    </source>
</evidence>
<evidence type="ECO:0000256" key="1">
    <source>
        <dbReference type="ARBA" id="ARBA00001966"/>
    </source>
</evidence>
<feature type="domain" description="N-acetyltransferase" evidence="8">
    <location>
        <begin position="421"/>
        <end position="580"/>
    </location>
</feature>
<evidence type="ECO:0000256" key="6">
    <source>
        <dbReference type="ARBA" id="ARBA00023014"/>
    </source>
</evidence>
<dbReference type="InterPro" id="IPR013785">
    <property type="entry name" value="Aldolase_TIM"/>
</dbReference>
<dbReference type="SFLD" id="SFLDG01067">
    <property type="entry name" value="SPASM/twitch_domain_containing"/>
    <property type="match status" value="1"/>
</dbReference>
<dbReference type="PROSITE" id="PS01305">
    <property type="entry name" value="MOAA_NIFB_PQQE"/>
    <property type="match status" value="1"/>
</dbReference>
<dbReference type="GO" id="GO:0046872">
    <property type="term" value="F:metal ion binding"/>
    <property type="evidence" value="ECO:0007669"/>
    <property type="project" value="UniProtKB-KW"/>
</dbReference>
<dbReference type="PANTHER" id="PTHR43273">
    <property type="entry name" value="ANAEROBIC SULFATASE-MATURATING ENZYME HOMOLOG ASLB-RELATED"/>
    <property type="match status" value="1"/>
</dbReference>
<dbReference type="Gene3D" id="3.40.630.30">
    <property type="match status" value="1"/>
</dbReference>
<dbReference type="AlphaFoldDB" id="A0A0H5PVT6"/>
<evidence type="ECO:0000256" key="7">
    <source>
        <dbReference type="ARBA" id="ARBA00023601"/>
    </source>
</evidence>
<keyword evidence="2" id="KW-0004">4Fe-4S</keyword>
<sequence length="580" mass="67215">MNITTLHNNSYSYLRQTNEIVQGVVDDSRYVWTFTSPSDFSSMSEVYMFIIAITEQCNLRCNYCCYSGEYEGNHSHNSRTLCEGDIQAIYDFIAKTAKTKPIRISFYGGEPLVNYPLVQYAIQAGQQRWEDDVTFSVSTNGTLLTEERIDWLVNNGVELAISIDGTQPFHDAHRVDAKGNGSYTKVRNVLAYLHSNTFHQYPKVVLMMTLPSVSMLIPIAQAWHKDEVLQHYAPTHISGLTPNFSQGVEKEEWEALKTQYIQLLDTYEQHPEWSVLQTFFDEIVSYWKNRPVFEVSESTPLSTCMPVNTKLYIDANLQLAVCEKFNDRFRIGSINDGIYWQKANEMTKEYYRKRKNRCTYCPAVRMCNMCLTSIAYTDDQWDTLCHNERLYHKLHMFLFCEMAERSMLTKPSVPTLHSEHCILNEIEENDISALRTIFSDADTQRYLPYLCDIAQTNEGIKQILKSFRTYLSKNEGILWGIRKHDTLIGFVATMDLSTNPTIFFAMHPKYRNQGYMQESVRLATQYICDAKLTNELHTEVNVNNIASQKVLERCGCKVKEEQTLSLLYFYQNNNTELHTS</sequence>
<dbReference type="GO" id="GO:0051539">
    <property type="term" value="F:4 iron, 4 sulfur cluster binding"/>
    <property type="evidence" value="ECO:0007669"/>
    <property type="project" value="UniProtKB-KW"/>
</dbReference>
<dbReference type="InterPro" id="IPR000385">
    <property type="entry name" value="MoaA_NifB_PqqE_Fe-S-bd_CS"/>
</dbReference>